<proteinExistence type="predicted"/>
<feature type="domain" description="Alginate lyase" evidence="4">
    <location>
        <begin position="46"/>
        <end position="279"/>
    </location>
</feature>
<dbReference type="InterPro" id="IPR008397">
    <property type="entry name" value="Alginate_lyase_dom"/>
</dbReference>
<evidence type="ECO:0000313" key="5">
    <source>
        <dbReference type="EMBL" id="CRI34534.1"/>
    </source>
</evidence>
<evidence type="ECO:0000256" key="2">
    <source>
        <dbReference type="ARBA" id="ARBA00023239"/>
    </source>
</evidence>
<dbReference type="GO" id="GO:0016829">
    <property type="term" value="F:lyase activity"/>
    <property type="evidence" value="ECO:0007669"/>
    <property type="project" value="UniProtKB-KW"/>
</dbReference>
<sequence>MAFCAKALLCLCTLAPLSATPLIFKHFNAPTIEQAIHLKRKLSKEIHTCDQLNTLPHYTDTGERKADFCTKEFKRSATLAYDLALGFANTQKPGYAKRALEILDKWAQDLQVVGSKEAKNLINFYMPYMNMAYLFIRSKYPSLAFEHFSHRMLAFSREHKENNIGAWGVLLGVSAALVLNDHALLQQMARRWQEWLLNAIDGQGVMAKEIVRSNTAHYNSGANKGIKGIAYTHFALTPISVAGQLLAENGFDLWHSRAAQKLFKAYDTTAKWVLNPKTFPYYQANLMGIHHDAYFLLLNQYFKSTAGQEVLQQEDFQDDRFRLHFNDTLRTKD</sequence>
<organism evidence="5 6">
    <name type="scientific">Helicobacter heilmannii</name>
    <dbReference type="NCBI Taxonomy" id="35817"/>
    <lineage>
        <taxon>Bacteria</taxon>
        <taxon>Pseudomonadati</taxon>
        <taxon>Campylobacterota</taxon>
        <taxon>Epsilonproteobacteria</taxon>
        <taxon>Campylobacterales</taxon>
        <taxon>Helicobacteraceae</taxon>
        <taxon>Helicobacter</taxon>
    </lineage>
</organism>
<gene>
    <name evidence="5" type="ORF">HHE01_03350</name>
</gene>
<dbReference type="GeneID" id="76197078"/>
<feature type="signal peptide" evidence="3">
    <location>
        <begin position="1"/>
        <end position="19"/>
    </location>
</feature>
<protein>
    <recommendedName>
        <fullName evidence="4">Alginate lyase domain-containing protein</fullName>
    </recommendedName>
</protein>
<reference evidence="6" key="1">
    <citation type="submission" date="2014-12" db="EMBL/GenBank/DDBJ databases">
        <authorList>
            <person name="Smet A."/>
        </authorList>
    </citation>
    <scope>NUCLEOTIDE SEQUENCE [LARGE SCALE GENOMIC DNA]</scope>
</reference>
<dbReference type="SUPFAM" id="SSF48230">
    <property type="entry name" value="Chondroitin AC/alginate lyase"/>
    <property type="match status" value="1"/>
</dbReference>
<keyword evidence="1 3" id="KW-0732">Signal</keyword>
<evidence type="ECO:0000313" key="6">
    <source>
        <dbReference type="Proteomes" id="UP000046090"/>
    </source>
</evidence>
<dbReference type="Pfam" id="PF05426">
    <property type="entry name" value="Alginate_lyase"/>
    <property type="match status" value="1"/>
</dbReference>
<name>A0A0K2YA04_HELHE</name>
<dbReference type="Gene3D" id="1.50.10.100">
    <property type="entry name" value="Chondroitin AC/alginate lyase"/>
    <property type="match status" value="1"/>
</dbReference>
<keyword evidence="2" id="KW-0456">Lyase</keyword>
<evidence type="ECO:0000256" key="3">
    <source>
        <dbReference type="SAM" id="SignalP"/>
    </source>
</evidence>
<evidence type="ECO:0000259" key="4">
    <source>
        <dbReference type="Pfam" id="PF05426"/>
    </source>
</evidence>
<accession>A0A0K2YA04</accession>
<keyword evidence="6" id="KW-1185">Reference proteome</keyword>
<dbReference type="AlphaFoldDB" id="A0A0K2YA04"/>
<dbReference type="GO" id="GO:0042597">
    <property type="term" value="C:periplasmic space"/>
    <property type="evidence" value="ECO:0007669"/>
    <property type="project" value="InterPro"/>
</dbReference>
<dbReference type="Proteomes" id="UP000046090">
    <property type="component" value="Unassembled WGS sequence"/>
</dbReference>
<evidence type="ECO:0000256" key="1">
    <source>
        <dbReference type="ARBA" id="ARBA00022729"/>
    </source>
</evidence>
<dbReference type="RefSeq" id="WP_015106896.1">
    <property type="nucleotide sequence ID" value="NZ_CDMK01000002.1"/>
</dbReference>
<dbReference type="EMBL" id="CDMK01000002">
    <property type="protein sequence ID" value="CRI34534.1"/>
    <property type="molecule type" value="Genomic_DNA"/>
</dbReference>
<feature type="chain" id="PRO_5009780770" description="Alginate lyase domain-containing protein" evidence="3">
    <location>
        <begin position="20"/>
        <end position="333"/>
    </location>
</feature>
<dbReference type="InterPro" id="IPR008929">
    <property type="entry name" value="Chondroitin_lyas"/>
</dbReference>